<dbReference type="GO" id="GO:0008839">
    <property type="term" value="F:4-hydroxy-tetrahydrodipicolinate reductase"/>
    <property type="evidence" value="ECO:0007669"/>
    <property type="project" value="InterPro"/>
</dbReference>
<evidence type="ECO:0000313" key="4">
    <source>
        <dbReference type="EMBL" id="KRL26009.1"/>
    </source>
</evidence>
<name>A0A0R1P239_9LACO</name>
<dbReference type="GO" id="GO:0009089">
    <property type="term" value="P:lysine biosynthetic process via diaminopimelate"/>
    <property type="evidence" value="ECO:0007669"/>
    <property type="project" value="InterPro"/>
</dbReference>
<comment type="caution">
    <text evidence="4">The sequence shown here is derived from an EMBL/GenBank/DDBJ whole genome shotgun (WGS) entry which is preliminary data.</text>
</comment>
<gene>
    <name evidence="4" type="ORF">FD27_GL001396</name>
</gene>
<dbReference type="SUPFAM" id="SSF51735">
    <property type="entry name" value="NAD(P)-binding Rossmann-fold domains"/>
    <property type="match status" value="1"/>
</dbReference>
<evidence type="ECO:0000256" key="2">
    <source>
        <dbReference type="ARBA" id="ARBA00023002"/>
    </source>
</evidence>
<feature type="domain" description="Dihydrodipicolinate reductase N-terminal" evidence="3">
    <location>
        <begin position="3"/>
        <end position="98"/>
    </location>
</feature>
<dbReference type="Proteomes" id="UP000051445">
    <property type="component" value="Unassembled WGS sequence"/>
</dbReference>
<sequence length="109" mass="11657">MTKVGIIGASGMAGQAIYHLATLTSGLTVTGIVRHEKRAKEVLGNSAQLIVKDVLALDNQQLAKFDVLVDAFNPGPQHAEQQVTLAQKLVQVAANTNMRSSLSWEQAAY</sequence>
<keyword evidence="5" id="KW-1185">Reference proteome</keyword>
<evidence type="ECO:0000259" key="3">
    <source>
        <dbReference type="Pfam" id="PF01113"/>
    </source>
</evidence>
<dbReference type="EMBL" id="AZER01000025">
    <property type="protein sequence ID" value="KRL26009.1"/>
    <property type="molecule type" value="Genomic_DNA"/>
</dbReference>
<proteinExistence type="predicted"/>
<dbReference type="InterPro" id="IPR000846">
    <property type="entry name" value="DapB_N"/>
</dbReference>
<organism evidence="4 5">
    <name type="scientific">Limosilactobacillus frumenti DSM 13145</name>
    <dbReference type="NCBI Taxonomy" id="1423746"/>
    <lineage>
        <taxon>Bacteria</taxon>
        <taxon>Bacillati</taxon>
        <taxon>Bacillota</taxon>
        <taxon>Bacilli</taxon>
        <taxon>Lactobacillales</taxon>
        <taxon>Lactobacillaceae</taxon>
        <taxon>Limosilactobacillus</taxon>
    </lineage>
</organism>
<protein>
    <recommendedName>
        <fullName evidence="3">Dihydrodipicolinate reductase N-terminal domain-containing protein</fullName>
    </recommendedName>
</protein>
<dbReference type="PATRIC" id="fig|1423746.3.peg.1426"/>
<dbReference type="AlphaFoldDB" id="A0A0R1P239"/>
<dbReference type="InterPro" id="IPR036291">
    <property type="entry name" value="NAD(P)-bd_dom_sf"/>
</dbReference>
<keyword evidence="1" id="KW-0521">NADP</keyword>
<dbReference type="Pfam" id="PF01113">
    <property type="entry name" value="DapB_N"/>
    <property type="match status" value="1"/>
</dbReference>
<evidence type="ECO:0000256" key="1">
    <source>
        <dbReference type="ARBA" id="ARBA00022857"/>
    </source>
</evidence>
<dbReference type="STRING" id="1423746.FD27_GL001396"/>
<accession>A0A0R1P239</accession>
<keyword evidence="2" id="KW-0560">Oxidoreductase</keyword>
<reference evidence="4 5" key="1">
    <citation type="journal article" date="2015" name="Genome Announc.">
        <title>Expanding the biotechnology potential of lactobacilli through comparative genomics of 213 strains and associated genera.</title>
        <authorList>
            <person name="Sun Z."/>
            <person name="Harris H.M."/>
            <person name="McCann A."/>
            <person name="Guo C."/>
            <person name="Argimon S."/>
            <person name="Zhang W."/>
            <person name="Yang X."/>
            <person name="Jeffery I.B."/>
            <person name="Cooney J.C."/>
            <person name="Kagawa T.F."/>
            <person name="Liu W."/>
            <person name="Song Y."/>
            <person name="Salvetti E."/>
            <person name="Wrobel A."/>
            <person name="Rasinkangas P."/>
            <person name="Parkhill J."/>
            <person name="Rea M.C."/>
            <person name="O'Sullivan O."/>
            <person name="Ritari J."/>
            <person name="Douillard F.P."/>
            <person name="Paul Ross R."/>
            <person name="Yang R."/>
            <person name="Briner A.E."/>
            <person name="Felis G.E."/>
            <person name="de Vos W.M."/>
            <person name="Barrangou R."/>
            <person name="Klaenhammer T.R."/>
            <person name="Caufield P.W."/>
            <person name="Cui Y."/>
            <person name="Zhang H."/>
            <person name="O'Toole P.W."/>
        </authorList>
    </citation>
    <scope>NUCLEOTIDE SEQUENCE [LARGE SCALE GENOMIC DNA]</scope>
    <source>
        <strain evidence="4 5">DSM 13145</strain>
    </source>
</reference>
<dbReference type="Gene3D" id="3.40.50.720">
    <property type="entry name" value="NAD(P)-binding Rossmann-like Domain"/>
    <property type="match status" value="1"/>
</dbReference>
<evidence type="ECO:0000313" key="5">
    <source>
        <dbReference type="Proteomes" id="UP000051445"/>
    </source>
</evidence>